<name>A0AA86QQI1_9EUKA</name>
<reference evidence="4 6" key="2">
    <citation type="submission" date="2024-07" db="EMBL/GenBank/DDBJ databases">
        <authorList>
            <person name="Akdeniz Z."/>
        </authorList>
    </citation>
    <scope>NUCLEOTIDE SEQUENCE [LARGE SCALE GENOMIC DNA]</scope>
</reference>
<dbReference type="EMBL" id="CAXDID020000035">
    <property type="protein sequence ID" value="CAL5996577.1"/>
    <property type="molecule type" value="Genomic_DNA"/>
</dbReference>
<dbReference type="SMART" id="SM00717">
    <property type="entry name" value="SANT"/>
    <property type="match status" value="1"/>
</dbReference>
<evidence type="ECO:0000313" key="3">
    <source>
        <dbReference type="EMBL" id="CAI9964099.1"/>
    </source>
</evidence>
<reference evidence="2" key="1">
    <citation type="submission" date="2023-06" db="EMBL/GenBank/DDBJ databases">
        <authorList>
            <person name="Kurt Z."/>
        </authorList>
    </citation>
    <scope>NUCLEOTIDE SEQUENCE</scope>
</reference>
<organism evidence="2">
    <name type="scientific">Hexamita inflata</name>
    <dbReference type="NCBI Taxonomy" id="28002"/>
    <lineage>
        <taxon>Eukaryota</taxon>
        <taxon>Metamonada</taxon>
        <taxon>Diplomonadida</taxon>
        <taxon>Hexamitidae</taxon>
        <taxon>Hexamitinae</taxon>
        <taxon>Hexamita</taxon>
    </lineage>
</organism>
<comment type="caution">
    <text evidence="2">The sequence shown here is derived from an EMBL/GenBank/DDBJ whole genome shotgun (WGS) entry which is preliminary data.</text>
</comment>
<accession>A0AA86QQI1</accession>
<proteinExistence type="predicted"/>
<dbReference type="SUPFAM" id="SSF46689">
    <property type="entry name" value="Homeodomain-like"/>
    <property type="match status" value="1"/>
</dbReference>
<protein>
    <submittedName>
        <fullName evidence="2">SANT/Myb domain</fullName>
    </submittedName>
    <submittedName>
        <fullName evidence="4">SANT/Myb_domain</fullName>
    </submittedName>
</protein>
<dbReference type="Proteomes" id="UP001642409">
    <property type="component" value="Unassembled WGS sequence"/>
</dbReference>
<dbReference type="EMBL" id="CATOUU010000972">
    <property type="protein sequence ID" value="CAI9964096.1"/>
    <property type="molecule type" value="Genomic_DNA"/>
</dbReference>
<evidence type="ECO:0000313" key="4">
    <source>
        <dbReference type="EMBL" id="CAL5996571.1"/>
    </source>
</evidence>
<evidence type="ECO:0000313" key="2">
    <source>
        <dbReference type="EMBL" id="CAI9964096.1"/>
    </source>
</evidence>
<evidence type="ECO:0000313" key="5">
    <source>
        <dbReference type="EMBL" id="CAL5996577.1"/>
    </source>
</evidence>
<dbReference type="Pfam" id="PF00249">
    <property type="entry name" value="Myb_DNA-binding"/>
    <property type="match status" value="1"/>
</dbReference>
<dbReference type="AlphaFoldDB" id="A0AA86QQI1"/>
<dbReference type="EMBL" id="CAXDID020000035">
    <property type="protein sequence ID" value="CAL5996571.1"/>
    <property type="molecule type" value="Genomic_DNA"/>
</dbReference>
<sequence>MEIFNKQLQTVYLITQIDEVKKQIVNIKKQKDYKPKQSISEESKIKRCRWTSQEDAKLLQLVKVYGITCYQQLSEVMLNKKAEQIYFKIRYLRQLYDNSKNDFRVYHQYKDWFMFFQLSNL</sequence>
<keyword evidence="6" id="KW-1185">Reference proteome</keyword>
<dbReference type="EMBL" id="CATOUU010000972">
    <property type="protein sequence ID" value="CAI9964099.1"/>
    <property type="molecule type" value="Genomic_DNA"/>
</dbReference>
<gene>
    <name evidence="4" type="ORF">HINF_LOCUS14826</name>
    <name evidence="5" type="ORF">HINF_LOCUS14829</name>
    <name evidence="2" type="ORF">HINF_LOCUS51741</name>
    <name evidence="3" type="ORF">HINF_LOCUS51744</name>
</gene>
<dbReference type="Gene3D" id="1.10.10.60">
    <property type="entry name" value="Homeodomain-like"/>
    <property type="match status" value="1"/>
</dbReference>
<feature type="domain" description="Myb-like" evidence="1">
    <location>
        <begin position="46"/>
        <end position="95"/>
    </location>
</feature>
<dbReference type="InterPro" id="IPR001005">
    <property type="entry name" value="SANT/Myb"/>
</dbReference>
<evidence type="ECO:0000259" key="1">
    <source>
        <dbReference type="SMART" id="SM00717"/>
    </source>
</evidence>
<dbReference type="InterPro" id="IPR009057">
    <property type="entry name" value="Homeodomain-like_sf"/>
</dbReference>
<evidence type="ECO:0000313" key="6">
    <source>
        <dbReference type="Proteomes" id="UP001642409"/>
    </source>
</evidence>
<dbReference type="CDD" id="cd00167">
    <property type="entry name" value="SANT"/>
    <property type="match status" value="1"/>
</dbReference>